<feature type="domain" description="Type II methyltransferase M.Eco57I C-terminal" evidence="1">
    <location>
        <begin position="171"/>
        <end position="307"/>
    </location>
</feature>
<sequence>MKAPEVVRQGESTRVVTKTAAELFQEGLEKGNKYSGGKWGGLYLRAPDIYFRILEKAGDKLVRLGDVAEVRFGIKTGANDFFYLEVLPYRPVCPLCEKVHKEALAKEEEAAYWARGERPPENALVAVKNGAGWEGYLEASCLRPVIVSPKHSKTYGINPSSLPKRVLWLDDHLPPHATAYVNYGKDQGKSALREVSGSEAGYRIGASRKELIVYTRVSSTRHQIFLNERRVEVDNNLFCIEPKNKRFSPYLIYAALESTFGALQKELLGRSYGGGSGPIKVEGADISRILVPLWKGEKSHHLVEVVTTFASQPTRPLLEELGMRSWDDTPNPIPHRKALDDLIFDVLGLDQKERQAVYQETARLVWERTARAQSLGSIPWGNTEDVGLN</sequence>
<gene>
    <name evidence="2" type="ORF">E0687_06565</name>
</gene>
<evidence type="ECO:0000313" key="2">
    <source>
        <dbReference type="EMBL" id="TFU26258.1"/>
    </source>
</evidence>
<accession>A0A4Y9FDQ1</accession>
<name>A0A4Y9FDQ1_9DEIN</name>
<proteinExistence type="predicted"/>
<dbReference type="Proteomes" id="UP000297668">
    <property type="component" value="Unassembled WGS sequence"/>
</dbReference>
<organism evidence="2 3">
    <name type="scientific">Thermus tengchongensis</name>
    <dbReference type="NCBI Taxonomy" id="1214928"/>
    <lineage>
        <taxon>Bacteria</taxon>
        <taxon>Thermotogati</taxon>
        <taxon>Deinococcota</taxon>
        <taxon>Deinococci</taxon>
        <taxon>Thermales</taxon>
        <taxon>Thermaceae</taxon>
        <taxon>Thermus</taxon>
    </lineage>
</organism>
<dbReference type="Pfam" id="PF22837">
    <property type="entry name" value="M_Eco57I_C"/>
    <property type="match status" value="1"/>
</dbReference>
<reference evidence="2 3" key="1">
    <citation type="submission" date="2019-03" db="EMBL/GenBank/DDBJ databases">
        <title>Thermus tengchongensis species for the arsenic transformation mechanism.</title>
        <authorList>
            <person name="Yuan G.C."/>
        </authorList>
    </citation>
    <scope>NUCLEOTIDE SEQUENCE [LARGE SCALE GENOMIC DNA]</scope>
    <source>
        <strain evidence="2 3">15W</strain>
    </source>
</reference>
<evidence type="ECO:0000313" key="3">
    <source>
        <dbReference type="Proteomes" id="UP000297668"/>
    </source>
</evidence>
<dbReference type="EMBL" id="SJZF01000010">
    <property type="protein sequence ID" value="TFU26258.1"/>
    <property type="molecule type" value="Genomic_DNA"/>
</dbReference>
<dbReference type="RefSeq" id="WP_135260214.1">
    <property type="nucleotide sequence ID" value="NZ_SJZF01000010.1"/>
</dbReference>
<comment type="caution">
    <text evidence="2">The sequence shown here is derived from an EMBL/GenBank/DDBJ whole genome shotgun (WGS) entry which is preliminary data.</text>
</comment>
<evidence type="ECO:0000259" key="1">
    <source>
        <dbReference type="Pfam" id="PF22837"/>
    </source>
</evidence>
<protein>
    <recommendedName>
        <fullName evidence="1">Type II methyltransferase M.Eco57I C-terminal domain-containing protein</fullName>
    </recommendedName>
</protein>
<dbReference type="InterPro" id="IPR054520">
    <property type="entry name" value="M_Eco57I_C"/>
</dbReference>
<dbReference type="AlphaFoldDB" id="A0A4Y9FDQ1"/>